<gene>
    <name evidence="1" type="ORF">E2C01_012088</name>
</gene>
<organism evidence="1 2">
    <name type="scientific">Portunus trituberculatus</name>
    <name type="common">Swimming crab</name>
    <name type="synonym">Neptunus trituberculatus</name>
    <dbReference type="NCBI Taxonomy" id="210409"/>
    <lineage>
        <taxon>Eukaryota</taxon>
        <taxon>Metazoa</taxon>
        <taxon>Ecdysozoa</taxon>
        <taxon>Arthropoda</taxon>
        <taxon>Crustacea</taxon>
        <taxon>Multicrustacea</taxon>
        <taxon>Malacostraca</taxon>
        <taxon>Eumalacostraca</taxon>
        <taxon>Eucarida</taxon>
        <taxon>Decapoda</taxon>
        <taxon>Pleocyemata</taxon>
        <taxon>Brachyura</taxon>
        <taxon>Eubrachyura</taxon>
        <taxon>Portunoidea</taxon>
        <taxon>Portunidae</taxon>
        <taxon>Portuninae</taxon>
        <taxon>Portunus</taxon>
    </lineage>
</organism>
<comment type="caution">
    <text evidence="1">The sequence shown here is derived from an EMBL/GenBank/DDBJ whole genome shotgun (WGS) entry which is preliminary data.</text>
</comment>
<keyword evidence="2" id="KW-1185">Reference proteome</keyword>
<evidence type="ECO:0000313" key="2">
    <source>
        <dbReference type="Proteomes" id="UP000324222"/>
    </source>
</evidence>
<sequence length="252" mass="26275">MVLESALGTTGGFHAPIAVVPEETLEGSIGSILVAGSSFIAVFSGPLLVDGSESSSQGSSLCGDASGTVSVFRHISSQLGCSSGGLFRIRDNLIVVAYLRNSGGTQSESLSGLTGDILQWCENNSVSLRLKFVPGQRIAVADVLSHECVGLEWTLHPVVCRQAFQELLVAYCGSGAAAGGGNKYSERVCKLLAGEDGIGSVVDTLAPAVVEYLGGMTRLPWGAQVLPEHSEHILRFALLAIEFSYMVGFLAP</sequence>
<protein>
    <submittedName>
        <fullName evidence="1">Uncharacterized protein</fullName>
    </submittedName>
</protein>
<dbReference type="OrthoDB" id="7477527at2759"/>
<dbReference type="AlphaFoldDB" id="A0A5B7DD69"/>
<dbReference type="Proteomes" id="UP000324222">
    <property type="component" value="Unassembled WGS sequence"/>
</dbReference>
<proteinExistence type="predicted"/>
<dbReference type="EMBL" id="VSRR010000746">
    <property type="protein sequence ID" value="MPC19179.1"/>
    <property type="molecule type" value="Genomic_DNA"/>
</dbReference>
<name>A0A5B7DD69_PORTR</name>
<evidence type="ECO:0000313" key="1">
    <source>
        <dbReference type="EMBL" id="MPC19179.1"/>
    </source>
</evidence>
<accession>A0A5B7DD69</accession>
<reference evidence="1 2" key="1">
    <citation type="submission" date="2019-05" db="EMBL/GenBank/DDBJ databases">
        <title>Another draft genome of Portunus trituberculatus and its Hox gene families provides insights of decapod evolution.</title>
        <authorList>
            <person name="Jeong J.-H."/>
            <person name="Song I."/>
            <person name="Kim S."/>
            <person name="Choi T."/>
            <person name="Kim D."/>
            <person name="Ryu S."/>
            <person name="Kim W."/>
        </authorList>
    </citation>
    <scope>NUCLEOTIDE SEQUENCE [LARGE SCALE GENOMIC DNA]</scope>
    <source>
        <tissue evidence="1">Muscle</tissue>
    </source>
</reference>